<dbReference type="EMBL" id="CM001219">
    <property type="protein sequence ID" value="KEH33193.1"/>
    <property type="molecule type" value="Genomic_DNA"/>
</dbReference>
<reference evidence="3 5" key="2">
    <citation type="journal article" date="2014" name="BMC Genomics">
        <title>An improved genome release (version Mt4.0) for the model legume Medicago truncatula.</title>
        <authorList>
            <person name="Tang H."/>
            <person name="Krishnakumar V."/>
            <person name="Bidwell S."/>
            <person name="Rosen B."/>
            <person name="Chan A."/>
            <person name="Zhou S."/>
            <person name="Gentzbittel L."/>
            <person name="Childs K.L."/>
            <person name="Yandell M."/>
            <person name="Gundlach H."/>
            <person name="Mayer K.F."/>
            <person name="Schwartz D.C."/>
            <person name="Town C.D."/>
        </authorList>
    </citation>
    <scope>GENOME REANNOTATION</scope>
    <source>
        <strain evidence="3">A17</strain>
        <strain evidence="4 5">cv. Jemalong A17</strain>
    </source>
</reference>
<reference evidence="3 5" key="1">
    <citation type="journal article" date="2011" name="Nature">
        <title>The Medicago genome provides insight into the evolution of rhizobial symbioses.</title>
        <authorList>
            <person name="Young N.D."/>
            <person name="Debelle F."/>
            <person name="Oldroyd G.E."/>
            <person name="Geurts R."/>
            <person name="Cannon S.B."/>
            <person name="Udvardi M.K."/>
            <person name="Benedito V.A."/>
            <person name="Mayer K.F."/>
            <person name="Gouzy J."/>
            <person name="Schoof H."/>
            <person name="Van de Peer Y."/>
            <person name="Proost S."/>
            <person name="Cook D.R."/>
            <person name="Meyers B.C."/>
            <person name="Spannagl M."/>
            <person name="Cheung F."/>
            <person name="De Mita S."/>
            <person name="Krishnakumar V."/>
            <person name="Gundlach H."/>
            <person name="Zhou S."/>
            <person name="Mudge J."/>
            <person name="Bharti A.K."/>
            <person name="Murray J.D."/>
            <person name="Naoumkina M.A."/>
            <person name="Rosen B."/>
            <person name="Silverstein K.A."/>
            <person name="Tang H."/>
            <person name="Rombauts S."/>
            <person name="Zhao P.X."/>
            <person name="Zhou P."/>
            <person name="Barbe V."/>
            <person name="Bardou P."/>
            <person name="Bechner M."/>
            <person name="Bellec A."/>
            <person name="Berger A."/>
            <person name="Berges H."/>
            <person name="Bidwell S."/>
            <person name="Bisseling T."/>
            <person name="Choisne N."/>
            <person name="Couloux A."/>
            <person name="Denny R."/>
            <person name="Deshpande S."/>
            <person name="Dai X."/>
            <person name="Doyle J.J."/>
            <person name="Dudez A.M."/>
            <person name="Farmer A.D."/>
            <person name="Fouteau S."/>
            <person name="Franken C."/>
            <person name="Gibelin C."/>
            <person name="Gish J."/>
            <person name="Goldstein S."/>
            <person name="Gonzalez A.J."/>
            <person name="Green P.J."/>
            <person name="Hallab A."/>
            <person name="Hartog M."/>
            <person name="Hua A."/>
            <person name="Humphray S.J."/>
            <person name="Jeong D.H."/>
            <person name="Jing Y."/>
            <person name="Jocker A."/>
            <person name="Kenton S.M."/>
            <person name="Kim D.J."/>
            <person name="Klee K."/>
            <person name="Lai H."/>
            <person name="Lang C."/>
            <person name="Lin S."/>
            <person name="Macmil S.L."/>
            <person name="Magdelenat G."/>
            <person name="Matthews L."/>
            <person name="McCorrison J."/>
            <person name="Monaghan E.L."/>
            <person name="Mun J.H."/>
            <person name="Najar F.Z."/>
            <person name="Nicholson C."/>
            <person name="Noirot C."/>
            <person name="O'Bleness M."/>
            <person name="Paule C.R."/>
            <person name="Poulain J."/>
            <person name="Prion F."/>
            <person name="Qin B."/>
            <person name="Qu C."/>
            <person name="Retzel E.F."/>
            <person name="Riddle C."/>
            <person name="Sallet E."/>
            <person name="Samain S."/>
            <person name="Samson N."/>
            <person name="Sanders I."/>
            <person name="Saurat O."/>
            <person name="Scarpelli C."/>
            <person name="Schiex T."/>
            <person name="Segurens B."/>
            <person name="Severin A.J."/>
            <person name="Sherrier D.J."/>
            <person name="Shi R."/>
            <person name="Sims S."/>
            <person name="Singer S.R."/>
            <person name="Sinharoy S."/>
            <person name="Sterck L."/>
            <person name="Viollet A."/>
            <person name="Wang B.B."/>
            <person name="Wang K."/>
            <person name="Wang M."/>
            <person name="Wang X."/>
            <person name="Warfsmann J."/>
            <person name="Weissenbach J."/>
            <person name="White D.D."/>
            <person name="White J.D."/>
            <person name="Wiley G.B."/>
            <person name="Wincker P."/>
            <person name="Xing Y."/>
            <person name="Yang L."/>
            <person name="Yao Z."/>
            <person name="Ying F."/>
            <person name="Zhai J."/>
            <person name="Zhou L."/>
            <person name="Zuber A."/>
            <person name="Denarie J."/>
            <person name="Dixon R.A."/>
            <person name="May G.D."/>
            <person name="Schwartz D.C."/>
            <person name="Rogers J."/>
            <person name="Quetier F."/>
            <person name="Town C.D."/>
            <person name="Roe B.A."/>
        </authorList>
    </citation>
    <scope>NUCLEOTIDE SEQUENCE [LARGE SCALE GENOMIC DNA]</scope>
    <source>
        <strain evidence="3">A17</strain>
        <strain evidence="4 5">cv. Jemalong A17</strain>
    </source>
</reference>
<feature type="region of interest" description="Disordered" evidence="1">
    <location>
        <begin position="1"/>
        <end position="39"/>
    </location>
</feature>
<dbReference type="eggNOG" id="KOG1075">
    <property type="taxonomic scope" value="Eukaryota"/>
</dbReference>
<keyword evidence="5" id="KW-1185">Reference proteome</keyword>
<reference evidence="4" key="3">
    <citation type="submission" date="2015-04" db="UniProtKB">
        <authorList>
            <consortium name="EnsemblPlants"/>
        </authorList>
    </citation>
    <scope>IDENTIFICATION</scope>
    <source>
        <strain evidence="4">cv. Jemalong A17</strain>
    </source>
</reference>
<feature type="compositionally biased region" description="Polar residues" evidence="1">
    <location>
        <begin position="1"/>
        <end position="12"/>
    </location>
</feature>
<dbReference type="EnsemblPlants" id="KEH33193">
    <property type="protein sequence ID" value="KEH33193"/>
    <property type="gene ID" value="MTR_3g026903"/>
</dbReference>
<evidence type="ECO:0000313" key="5">
    <source>
        <dbReference type="Proteomes" id="UP000002051"/>
    </source>
</evidence>
<dbReference type="PaxDb" id="3880-AES63329"/>
<name>A0A072UVU2_MEDTR</name>
<sequence length="144" mass="16675">MEEFFSAQSDHNLQAATKKPPDPQQPPTPKISFRDKGPSQETLIREKEDMIEKKLVCIEHENGNRLLPKVHLEQSVFQQLCTPWKDAIVVKLLGKNLSYHTMRERLQKTWRTQGGFEIMDNNNGFYMVKFDEAAYKEKIITGGP</sequence>
<protein>
    <submittedName>
        <fullName evidence="3">DUF4283 domain protein</fullName>
    </submittedName>
</protein>
<proteinExistence type="predicted"/>
<dbReference type="InterPro" id="IPR025558">
    <property type="entry name" value="DUF4283"/>
</dbReference>
<evidence type="ECO:0000313" key="4">
    <source>
        <dbReference type="EnsemblPlants" id="KEH33193"/>
    </source>
</evidence>
<dbReference type="Pfam" id="PF14111">
    <property type="entry name" value="DUF4283"/>
    <property type="match status" value="1"/>
</dbReference>
<dbReference type="Proteomes" id="UP000002051">
    <property type="component" value="Chromosome 3"/>
</dbReference>
<evidence type="ECO:0000313" key="3">
    <source>
        <dbReference type="EMBL" id="KEH33193.1"/>
    </source>
</evidence>
<dbReference type="AlphaFoldDB" id="A0A072UVU2"/>
<feature type="domain" description="DUF4283" evidence="2">
    <location>
        <begin position="84"/>
        <end position="144"/>
    </location>
</feature>
<accession>A0A072UVU2</accession>
<organism evidence="3 5">
    <name type="scientific">Medicago truncatula</name>
    <name type="common">Barrel medic</name>
    <name type="synonym">Medicago tribuloides</name>
    <dbReference type="NCBI Taxonomy" id="3880"/>
    <lineage>
        <taxon>Eukaryota</taxon>
        <taxon>Viridiplantae</taxon>
        <taxon>Streptophyta</taxon>
        <taxon>Embryophyta</taxon>
        <taxon>Tracheophyta</taxon>
        <taxon>Spermatophyta</taxon>
        <taxon>Magnoliopsida</taxon>
        <taxon>eudicotyledons</taxon>
        <taxon>Gunneridae</taxon>
        <taxon>Pentapetalae</taxon>
        <taxon>rosids</taxon>
        <taxon>fabids</taxon>
        <taxon>Fabales</taxon>
        <taxon>Fabaceae</taxon>
        <taxon>Papilionoideae</taxon>
        <taxon>50 kb inversion clade</taxon>
        <taxon>NPAAA clade</taxon>
        <taxon>Hologalegina</taxon>
        <taxon>IRL clade</taxon>
        <taxon>Trifolieae</taxon>
        <taxon>Medicago</taxon>
    </lineage>
</organism>
<gene>
    <name evidence="3" type="ordered locus">MTR_3g026903</name>
</gene>
<evidence type="ECO:0000259" key="2">
    <source>
        <dbReference type="Pfam" id="PF14111"/>
    </source>
</evidence>
<dbReference type="eggNOG" id="KOG4293">
    <property type="taxonomic scope" value="Eukaryota"/>
</dbReference>
<dbReference type="STRING" id="3880.A0A072UVU2"/>
<evidence type="ECO:0000256" key="1">
    <source>
        <dbReference type="SAM" id="MobiDB-lite"/>
    </source>
</evidence>
<dbReference type="HOGENOM" id="CLU_1799330_0_0_1"/>